<dbReference type="Proteomes" id="UP001623660">
    <property type="component" value="Unassembled WGS sequence"/>
</dbReference>
<sequence>MDSTDKMKYTINGFSQSKLIEYGLDSVDALILRYFIDFKDSGDMVIEIVNNKPYYWVKYDKLIQAIPIINMKSKDALRRRLKKLENCKVLEHYHKNQGGSYSFYGIGENYKFLVRNIDPSIEDSEDTPEKLEDTTEKSEGTTEKSEGYDSKVGGATTEKSEQNINLLKDNSIKDNIYTKNFLQWYSLYPNPWNKEQTFKNFNKLLKAESFENLMAATKNYIAYLRQQGNVDKQYITRSTNFIGQKKEYLGYLEMDIQELKSNTSQIKSSLETIENWGN</sequence>
<dbReference type="RefSeq" id="WP_406792546.1">
    <property type="nucleotide sequence ID" value="NZ_JBJHZX010000018.1"/>
</dbReference>
<reference evidence="2 3" key="1">
    <citation type="submission" date="2024-11" db="EMBL/GenBank/DDBJ databases">
        <authorList>
            <person name="Heng Y.C."/>
            <person name="Lim A.C.H."/>
            <person name="Lee J.K.Y."/>
            <person name="Kittelmann S."/>
        </authorList>
    </citation>
    <scope>NUCLEOTIDE SEQUENCE [LARGE SCALE GENOMIC DNA]</scope>
    <source>
        <strain evidence="2 3">WILCCON 0269</strain>
    </source>
</reference>
<organism evidence="2 3">
    <name type="scientific">Candidatus Clostridium eludens</name>
    <dbReference type="NCBI Taxonomy" id="3381663"/>
    <lineage>
        <taxon>Bacteria</taxon>
        <taxon>Bacillati</taxon>
        <taxon>Bacillota</taxon>
        <taxon>Clostridia</taxon>
        <taxon>Eubacteriales</taxon>
        <taxon>Clostridiaceae</taxon>
        <taxon>Clostridium</taxon>
    </lineage>
</organism>
<proteinExistence type="predicted"/>
<feature type="region of interest" description="Disordered" evidence="1">
    <location>
        <begin position="121"/>
        <end position="155"/>
    </location>
</feature>
<name>A0ABW8SMP3_9CLOT</name>
<comment type="caution">
    <text evidence="2">The sequence shown here is derived from an EMBL/GenBank/DDBJ whole genome shotgun (WGS) entry which is preliminary data.</text>
</comment>
<keyword evidence="3" id="KW-1185">Reference proteome</keyword>
<evidence type="ECO:0000313" key="2">
    <source>
        <dbReference type="EMBL" id="MFL0196434.1"/>
    </source>
</evidence>
<evidence type="ECO:0000313" key="3">
    <source>
        <dbReference type="Proteomes" id="UP001623660"/>
    </source>
</evidence>
<gene>
    <name evidence="2" type="ORF">ACJDU8_12835</name>
</gene>
<accession>A0ABW8SMP3</accession>
<feature type="compositionally biased region" description="Basic and acidic residues" evidence="1">
    <location>
        <begin position="127"/>
        <end position="149"/>
    </location>
</feature>
<dbReference type="EMBL" id="JBJHZX010000018">
    <property type="protein sequence ID" value="MFL0196434.1"/>
    <property type="molecule type" value="Genomic_DNA"/>
</dbReference>
<protein>
    <submittedName>
        <fullName evidence="2">Uncharacterized protein</fullName>
    </submittedName>
</protein>
<evidence type="ECO:0000256" key="1">
    <source>
        <dbReference type="SAM" id="MobiDB-lite"/>
    </source>
</evidence>